<sequence>MRLPTLGGGSSSPMIGQTLGNPGWRREIATDQSVEVAALELVNPSTLILAGTAKGSDTQAIPADGITRNTDYDGFVTMLDPADGLILGTLRVQSELGKQDRVEAMCFQEGTVTNPEYIYLVGSTTGIMDAAIDERDQETYSAFIMQVSVPNLEVVSTAQLIAQFGPLSSNPSGPQMRGLACAVTSDGADVYVGGVVEEGSVVVADGQTTSSGRDDVFVAQFSTRTSDWEFVQQFGSNRDDSLVDIAVDKYDNAVVLGNTMGSLMREKTSPETTSDVFVVSVARNTGEYEASAGGGFARHGSTHPPGVVATIPPDVRSPSPAPATGDGGGRLNGGLVAVLVVMSVCGTLIACFYCRRSMTQDIYTDRDQVLEYLKGFDDVEVDLKHSATGGWHGTYINHDGAPRYFSDNHMPDTITFSGSEMSPLTHNEIVQDSLFTDDYEEPQLGGARGGVGSSGAVMQDDDVVLERPPSTYGGLVDAYNTTWDDMNPYALPGSKRNSAASHRASVSSSGGTPRQSFQGLRDVNINEDEPWGNEII</sequence>
<feature type="compositionally biased region" description="Polar residues" evidence="1">
    <location>
        <begin position="11"/>
        <end position="20"/>
    </location>
</feature>
<feature type="compositionally biased region" description="Acidic residues" evidence="1">
    <location>
        <begin position="525"/>
        <end position="536"/>
    </location>
</feature>
<evidence type="ECO:0000313" key="3">
    <source>
        <dbReference type="EMBL" id="CAD8932484.1"/>
    </source>
</evidence>
<feature type="compositionally biased region" description="Low complexity" evidence="1">
    <location>
        <begin position="498"/>
        <end position="509"/>
    </location>
</feature>
<dbReference type="PANTHER" id="PTHR35580:SF1">
    <property type="entry name" value="PHYTASE-LIKE DOMAIN-CONTAINING PROTEIN"/>
    <property type="match status" value="1"/>
</dbReference>
<feature type="region of interest" description="Disordered" evidence="1">
    <location>
        <begin position="493"/>
        <end position="536"/>
    </location>
</feature>
<dbReference type="EMBL" id="HBFW01005456">
    <property type="protein sequence ID" value="CAD8932484.1"/>
    <property type="molecule type" value="Transcribed_RNA"/>
</dbReference>
<feature type="compositionally biased region" description="Gly residues" evidence="1">
    <location>
        <begin position="1"/>
        <end position="10"/>
    </location>
</feature>
<evidence type="ECO:0000256" key="2">
    <source>
        <dbReference type="SAM" id="Phobius"/>
    </source>
</evidence>
<accession>A0A7S1CYG8</accession>
<dbReference type="InterPro" id="IPR052918">
    <property type="entry name" value="Motility_Chemotaxis_Reg"/>
</dbReference>
<organism evidence="3">
    <name type="scientific">Cyclophora tenuis</name>
    <name type="common">Marine diatom</name>
    <dbReference type="NCBI Taxonomy" id="216820"/>
    <lineage>
        <taxon>Eukaryota</taxon>
        <taxon>Sar</taxon>
        <taxon>Stramenopiles</taxon>
        <taxon>Ochrophyta</taxon>
        <taxon>Bacillariophyta</taxon>
        <taxon>Fragilariophyceae</taxon>
        <taxon>Fragilariophycidae</taxon>
        <taxon>Cyclophorales</taxon>
        <taxon>Cyclophoraceae</taxon>
        <taxon>Cyclophora</taxon>
    </lineage>
</organism>
<evidence type="ECO:0000256" key="1">
    <source>
        <dbReference type="SAM" id="MobiDB-lite"/>
    </source>
</evidence>
<gene>
    <name evidence="3" type="ORF">CTEN0397_LOCUS3511</name>
</gene>
<dbReference type="AlphaFoldDB" id="A0A7S1CYG8"/>
<name>A0A7S1CYG8_CYCTE</name>
<keyword evidence="2" id="KW-1133">Transmembrane helix</keyword>
<feature type="transmembrane region" description="Helical" evidence="2">
    <location>
        <begin position="334"/>
        <end position="354"/>
    </location>
</feature>
<protein>
    <submittedName>
        <fullName evidence="3">Uncharacterized protein</fullName>
    </submittedName>
</protein>
<dbReference type="PANTHER" id="PTHR35580">
    <property type="entry name" value="CELL SURFACE GLYCOPROTEIN (S-LAYER PROTEIN)-LIKE PROTEIN"/>
    <property type="match status" value="1"/>
</dbReference>
<keyword evidence="2" id="KW-0812">Transmembrane</keyword>
<keyword evidence="2" id="KW-0472">Membrane</keyword>
<reference evidence="3" key="1">
    <citation type="submission" date="2021-01" db="EMBL/GenBank/DDBJ databases">
        <authorList>
            <person name="Corre E."/>
            <person name="Pelletier E."/>
            <person name="Niang G."/>
            <person name="Scheremetjew M."/>
            <person name="Finn R."/>
            <person name="Kale V."/>
            <person name="Holt S."/>
            <person name="Cochrane G."/>
            <person name="Meng A."/>
            <person name="Brown T."/>
            <person name="Cohen L."/>
        </authorList>
    </citation>
    <scope>NUCLEOTIDE SEQUENCE</scope>
    <source>
        <strain evidence="3">ECT3854</strain>
    </source>
</reference>
<proteinExistence type="predicted"/>
<feature type="region of interest" description="Disordered" evidence="1">
    <location>
        <begin position="1"/>
        <end position="22"/>
    </location>
</feature>